<dbReference type="STRING" id="1069680.M7NSB4"/>
<dbReference type="AlphaFoldDB" id="M7NSB4"/>
<evidence type="ECO:0000256" key="2">
    <source>
        <dbReference type="ARBA" id="ARBA00006168"/>
    </source>
</evidence>
<dbReference type="GO" id="GO:0003682">
    <property type="term" value="F:chromatin binding"/>
    <property type="evidence" value="ECO:0007669"/>
    <property type="project" value="TreeGrafter"/>
</dbReference>
<dbReference type="GO" id="GO:0006281">
    <property type="term" value="P:DNA repair"/>
    <property type="evidence" value="ECO:0007669"/>
    <property type="project" value="InterPro"/>
</dbReference>
<dbReference type="Pfam" id="PF03215">
    <property type="entry name" value="Rad17"/>
    <property type="match status" value="1"/>
</dbReference>
<gene>
    <name evidence="9" type="ORF">PNEG_00082</name>
</gene>
<dbReference type="VEuPathDB" id="FungiDB:PNEG_00082"/>
<dbReference type="PANTHER" id="PTHR12172:SF0">
    <property type="entry name" value="CELL CYCLE CHECKPOINT PROTEIN RAD17"/>
    <property type="match status" value="1"/>
</dbReference>
<evidence type="ECO:0000259" key="8">
    <source>
        <dbReference type="Pfam" id="PF25812"/>
    </source>
</evidence>
<organism evidence="9 10">
    <name type="scientific">Pneumocystis murina (strain B123)</name>
    <name type="common">Mouse pneumocystis pneumonia agent</name>
    <name type="synonym">Pneumocystis carinii f. sp. muris</name>
    <dbReference type="NCBI Taxonomy" id="1069680"/>
    <lineage>
        <taxon>Eukaryota</taxon>
        <taxon>Fungi</taxon>
        <taxon>Dikarya</taxon>
        <taxon>Ascomycota</taxon>
        <taxon>Taphrinomycotina</taxon>
        <taxon>Pneumocystomycetes</taxon>
        <taxon>Pneumocystaceae</taxon>
        <taxon>Pneumocystis</taxon>
    </lineage>
</organism>
<dbReference type="SUPFAM" id="SSF52540">
    <property type="entry name" value="P-loop containing nucleoside triphosphate hydrolases"/>
    <property type="match status" value="1"/>
</dbReference>
<sequence>MRKKMPLKKLKIEETDERLSKHFLRSSKERVSCKKEKKCFGLKDSLFESENKYLECDSICIESDSEEENYCSRFVRSVGKRSRNIMAIFDRIEKNKIEKKSKYDDILMWNEKYKPLTVNDLAVNKKKVAEIRNWLSIALKQDLEKKLIILTGPPGSGKTATINVLSQEMGFEILEWQNPMTILSEDMELDHLSLFSKFENFLLISKQYSSLDFDGTSNVFSDSKIILIEDLPNIYTSSPGTPDKEHDFQLAILRYISSSRNKYPLVLIITEMDFKEFDETDNKRVKGLSLYSLLGRTIIESEKTVQISFNPITKISLQKTINKIIDIECRYSQKPSLELIESIIESSCGDIRSALNSLQFIVGIILENSSKGFSKEKGLLINSIINRDITLGFFHAVGKVIYNKRIGDSPEDKFEHFFPKNSLPFHLKVYERRISKVNPDNILDTIPVSYDIYILALHHNYLESCNDIKHVDFILSFLSYSDTMLSAKVWHYSLQQRMSSLVAIMGLLIGLPSPVKRSFTSKIVYPVYQKILQEMKLKNDYFIDSIYKSYCNCYNLYYNTMKSSISMITEIFPYQSLILKKKTSFFDIPALIDKDESHKFLLYDINDDIESFD</sequence>
<name>M7NSB4_PNEMU</name>
<dbReference type="GO" id="GO:0003689">
    <property type="term" value="F:DNA clamp loader activity"/>
    <property type="evidence" value="ECO:0007669"/>
    <property type="project" value="TreeGrafter"/>
</dbReference>
<dbReference type="EMBL" id="AFWA02000005">
    <property type="protein sequence ID" value="EMR11643.1"/>
    <property type="molecule type" value="Genomic_DNA"/>
</dbReference>
<evidence type="ECO:0000313" key="10">
    <source>
        <dbReference type="Proteomes" id="UP000011958"/>
    </source>
</evidence>
<dbReference type="Gene3D" id="3.40.50.300">
    <property type="entry name" value="P-loop containing nucleotide triphosphate hydrolases"/>
    <property type="match status" value="1"/>
</dbReference>
<dbReference type="PANTHER" id="PTHR12172">
    <property type="entry name" value="CELL CYCLE CHECKPOINT PROTEIN RAD17"/>
    <property type="match status" value="1"/>
</dbReference>
<dbReference type="GO" id="GO:0005634">
    <property type="term" value="C:nucleus"/>
    <property type="evidence" value="ECO:0007669"/>
    <property type="project" value="UniProtKB-SubCell"/>
</dbReference>
<dbReference type="OrthoDB" id="10265971at2759"/>
<keyword evidence="6" id="KW-0539">Nucleus</keyword>
<dbReference type="eggNOG" id="KOG1970">
    <property type="taxonomic scope" value="Eukaryota"/>
</dbReference>
<dbReference type="RefSeq" id="XP_007871938.1">
    <property type="nucleotide sequence ID" value="XM_007873747.2"/>
</dbReference>
<comment type="subcellular location">
    <subcellularLocation>
        <location evidence="1">Nucleus</location>
    </subcellularLocation>
</comment>
<evidence type="ECO:0000256" key="4">
    <source>
        <dbReference type="ARBA" id="ARBA00022763"/>
    </source>
</evidence>
<dbReference type="OMA" id="ECDALMD"/>
<protein>
    <recommendedName>
        <fullName evidence="8">Checkpoint protein RAD24-like helical bundle domain-containing protein</fullName>
    </recommendedName>
</protein>
<evidence type="ECO:0000256" key="1">
    <source>
        <dbReference type="ARBA" id="ARBA00004123"/>
    </source>
</evidence>
<dbReference type="InterPro" id="IPR004582">
    <property type="entry name" value="Checkpoint_prot_Rad17_Rad24"/>
</dbReference>
<comment type="similarity">
    <text evidence="2">Belongs to the rad17/RAD24 family.</text>
</comment>
<feature type="domain" description="Checkpoint protein RAD24-like helical bundle" evidence="8">
    <location>
        <begin position="390"/>
        <end position="489"/>
    </location>
</feature>
<dbReference type="InterPro" id="IPR057927">
    <property type="entry name" value="RAD24-like_helical"/>
</dbReference>
<comment type="caution">
    <text evidence="9">The sequence shown here is derived from an EMBL/GenBank/DDBJ whole genome shotgun (WGS) entry which is preliminary data.</text>
</comment>
<evidence type="ECO:0000256" key="5">
    <source>
        <dbReference type="ARBA" id="ARBA00022840"/>
    </source>
</evidence>
<keyword evidence="5" id="KW-0067">ATP-binding</keyword>
<keyword evidence="4" id="KW-0227">DNA damage</keyword>
<dbReference type="GO" id="GO:0000077">
    <property type="term" value="P:DNA damage checkpoint signaling"/>
    <property type="evidence" value="ECO:0007669"/>
    <property type="project" value="TreeGrafter"/>
</dbReference>
<dbReference type="Proteomes" id="UP000011958">
    <property type="component" value="Unassembled WGS sequence"/>
</dbReference>
<dbReference type="Pfam" id="PF25812">
    <property type="entry name" value="RAD24_helical"/>
    <property type="match status" value="1"/>
</dbReference>
<evidence type="ECO:0000313" key="9">
    <source>
        <dbReference type="EMBL" id="EMR11643.1"/>
    </source>
</evidence>
<evidence type="ECO:0000256" key="3">
    <source>
        <dbReference type="ARBA" id="ARBA00022741"/>
    </source>
</evidence>
<dbReference type="GO" id="GO:0005524">
    <property type="term" value="F:ATP binding"/>
    <property type="evidence" value="ECO:0007669"/>
    <property type="project" value="UniProtKB-KW"/>
</dbReference>
<evidence type="ECO:0000256" key="7">
    <source>
        <dbReference type="ARBA" id="ARBA00023306"/>
    </source>
</evidence>
<keyword evidence="10" id="KW-1185">Reference proteome</keyword>
<accession>M7NSB4</accession>
<dbReference type="InterPro" id="IPR027417">
    <property type="entry name" value="P-loop_NTPase"/>
</dbReference>
<dbReference type="HOGENOM" id="CLU_445579_0_0_1"/>
<dbReference type="GO" id="GO:0033314">
    <property type="term" value="P:mitotic DNA replication checkpoint signaling"/>
    <property type="evidence" value="ECO:0007669"/>
    <property type="project" value="TreeGrafter"/>
</dbReference>
<keyword evidence="7" id="KW-0131">Cell cycle</keyword>
<reference evidence="10" key="1">
    <citation type="journal article" date="2016" name="Nat. Commun.">
        <title>Genome analysis of three Pneumocystis species reveals adaptation mechanisms to life exclusively in mammalian hosts.</title>
        <authorList>
            <person name="Ma L."/>
            <person name="Chen Z."/>
            <person name="Huang D.W."/>
            <person name="Kutty G."/>
            <person name="Ishihara M."/>
            <person name="Wang H."/>
            <person name="Abouelleil A."/>
            <person name="Bishop L."/>
            <person name="Davey E."/>
            <person name="Deng R."/>
            <person name="Deng X."/>
            <person name="Fan L."/>
            <person name="Fantoni G."/>
            <person name="Fitzgerald M."/>
            <person name="Gogineni E."/>
            <person name="Goldberg J.M."/>
            <person name="Handley G."/>
            <person name="Hu X."/>
            <person name="Huber C."/>
            <person name="Jiao X."/>
            <person name="Jones K."/>
            <person name="Levin J.Z."/>
            <person name="Liu Y."/>
            <person name="Macdonald P."/>
            <person name="Melnikov A."/>
            <person name="Raley C."/>
            <person name="Sassi M."/>
            <person name="Sherman B.T."/>
            <person name="Song X."/>
            <person name="Sykes S."/>
            <person name="Tran B."/>
            <person name="Walsh L."/>
            <person name="Xia Y."/>
            <person name="Yang J."/>
            <person name="Young S."/>
            <person name="Zeng Q."/>
            <person name="Zheng X."/>
            <person name="Stephens R."/>
            <person name="Nusbaum C."/>
            <person name="Birren B.W."/>
            <person name="Azadi P."/>
            <person name="Lempicki R.A."/>
            <person name="Cuomo C.A."/>
            <person name="Kovacs J.A."/>
        </authorList>
    </citation>
    <scope>NUCLEOTIDE SEQUENCE [LARGE SCALE GENOMIC DNA]</scope>
    <source>
        <strain evidence="10">B123</strain>
    </source>
</reference>
<dbReference type="GeneID" id="19893780"/>
<proteinExistence type="inferred from homology"/>
<keyword evidence="3" id="KW-0547">Nucleotide-binding</keyword>
<evidence type="ECO:0000256" key="6">
    <source>
        <dbReference type="ARBA" id="ARBA00023242"/>
    </source>
</evidence>